<dbReference type="EMBL" id="MT143971">
    <property type="protein sequence ID" value="QJA43888.1"/>
    <property type="molecule type" value="Genomic_DNA"/>
</dbReference>
<feature type="transmembrane region" description="Helical" evidence="1">
    <location>
        <begin position="135"/>
        <end position="153"/>
    </location>
</feature>
<evidence type="ECO:0000313" key="3">
    <source>
        <dbReference type="EMBL" id="QJH93456.1"/>
    </source>
</evidence>
<dbReference type="EMBL" id="MT144588">
    <property type="protein sequence ID" value="QJH93456.1"/>
    <property type="molecule type" value="Genomic_DNA"/>
</dbReference>
<protein>
    <submittedName>
        <fullName evidence="2">Uncharacterized protein</fullName>
    </submittedName>
</protein>
<dbReference type="AlphaFoldDB" id="A0A6H1Z8M9"/>
<feature type="transmembrane region" description="Helical" evidence="1">
    <location>
        <begin position="78"/>
        <end position="99"/>
    </location>
</feature>
<proteinExistence type="predicted"/>
<sequence length="290" mass="30282">MLRVLQVFILALALQSVWLASSLAGSPASMPTDDGGIITWIWDAFARGDLAIAVAGVILVLVRVVRGPQIQSRIPEKYLPWVSMGVATLAQISTALFAGAPWGKAVLIGVSTGLMASGLWSAGAKKLPKVGKANGAAPTAGILLLLLPLLVYSSGCGTTMQKLDLVNEETHQVMKQANPVLETIGTEEIAKCKKTDPQLAAKVPKDLPKQERLDKLGELCSGFKKTYTAQKAANLTASGIYMAAQGGAIANLLGKDGELSAALAIALAGLQSLKDILQSAGLFDLLKKAQ</sequence>
<gene>
    <name evidence="2" type="ORF">TM448A00064_0067</name>
    <name evidence="3" type="ORF">TM448B00061_0076</name>
</gene>
<feature type="transmembrane region" description="Helical" evidence="1">
    <location>
        <begin position="48"/>
        <end position="66"/>
    </location>
</feature>
<evidence type="ECO:0000313" key="2">
    <source>
        <dbReference type="EMBL" id="QJA43888.1"/>
    </source>
</evidence>
<organism evidence="2">
    <name type="scientific">viral metagenome</name>
    <dbReference type="NCBI Taxonomy" id="1070528"/>
    <lineage>
        <taxon>unclassified sequences</taxon>
        <taxon>metagenomes</taxon>
        <taxon>organismal metagenomes</taxon>
    </lineage>
</organism>
<accession>A0A6H1Z8M9</accession>
<reference evidence="2" key="1">
    <citation type="submission" date="2020-03" db="EMBL/GenBank/DDBJ databases">
        <title>The deep terrestrial virosphere.</title>
        <authorList>
            <person name="Holmfeldt K."/>
            <person name="Nilsson E."/>
            <person name="Simone D."/>
            <person name="Lopez-Fernandez M."/>
            <person name="Wu X."/>
            <person name="de Brujin I."/>
            <person name="Lundin D."/>
            <person name="Andersson A."/>
            <person name="Bertilsson S."/>
            <person name="Dopson M."/>
        </authorList>
    </citation>
    <scope>NUCLEOTIDE SEQUENCE</scope>
    <source>
        <strain evidence="2">TM448A00064</strain>
        <strain evidence="3">TM448B00061</strain>
    </source>
</reference>
<feature type="transmembrane region" description="Helical" evidence="1">
    <location>
        <begin position="105"/>
        <end position="123"/>
    </location>
</feature>
<keyword evidence="1" id="KW-1133">Transmembrane helix</keyword>
<keyword evidence="1" id="KW-0472">Membrane</keyword>
<keyword evidence="1" id="KW-0812">Transmembrane</keyword>
<name>A0A6H1Z8M9_9ZZZZ</name>
<evidence type="ECO:0000256" key="1">
    <source>
        <dbReference type="SAM" id="Phobius"/>
    </source>
</evidence>